<dbReference type="RefSeq" id="NP_001033514.1">
    <property type="nucleotide sequence ID" value="NM_001038425.1"/>
</dbReference>
<evidence type="ECO:0000313" key="1">
    <source>
        <dbReference type="EMBL" id="CCD74323.1"/>
    </source>
</evidence>
<dbReference type="EMBL" id="BX284605">
    <property type="protein sequence ID" value="CCD74323.1"/>
    <property type="molecule type" value="Genomic_DNA"/>
</dbReference>
<dbReference type="PaxDb" id="6239-Y45G5AM.4"/>
<proteinExistence type="predicted"/>
<dbReference type="OrthoDB" id="5790714at2759"/>
<evidence type="ECO:0000313" key="3">
    <source>
        <dbReference type="WormBase" id="Y45G5AM.4"/>
    </source>
</evidence>
<accession>Q4R151</accession>
<dbReference type="AlphaFoldDB" id="Q4R151"/>
<dbReference type="WormBase" id="Y45G5AM.4">
    <property type="protein sequence ID" value="CE38890"/>
    <property type="gene ID" value="WBGene00043666"/>
</dbReference>
<dbReference type="Bgee" id="WBGene00043666">
    <property type="expression patterns" value="Expressed in adult organism"/>
</dbReference>
<dbReference type="HOGENOM" id="CLU_144349_0_0_1"/>
<dbReference type="InParanoid" id="Q4R151"/>
<sequence length="129" mass="15549">MKSLIKTPEYLYSQEFDALFHYLFNQYKHGVFGRFNDHTDFQAFSRMFQKLTKSRNDLEDKFFPEQSVERAADRLKVSKEDVQKGCRASYDKLHKLAEKGRSRPVSWKTRLFGCFRRNVHDRITYEHLD</sequence>
<dbReference type="CTD" id="3896859"/>
<dbReference type="UCSC" id="Y45G5AM.4">
    <property type="organism name" value="c. elegans"/>
</dbReference>
<dbReference type="AGR" id="WB:WBGene00043666"/>
<gene>
    <name evidence="1" type="ORF">CELE_Y45G5AM.4</name>
    <name evidence="1 3" type="ORF">Y45G5AM.4</name>
</gene>
<dbReference type="OMA" id="QSARECY"/>
<keyword evidence="2" id="KW-1185">Reference proteome</keyword>
<reference evidence="1 2" key="1">
    <citation type="journal article" date="1998" name="Science">
        <title>Genome sequence of the nematode C. elegans: a platform for investigating biology.</title>
        <authorList>
            <consortium name="The C. elegans sequencing consortium"/>
            <person name="Sulson J.E."/>
            <person name="Waterston R."/>
        </authorList>
    </citation>
    <scope>NUCLEOTIDE SEQUENCE [LARGE SCALE GENOMIC DNA]</scope>
    <source>
        <strain evidence="1 2">Bristol N2</strain>
    </source>
</reference>
<name>Q4R151_CAEEL</name>
<dbReference type="FunCoup" id="Q4R151">
    <property type="interactions" value="174"/>
</dbReference>
<evidence type="ECO:0000313" key="2">
    <source>
        <dbReference type="Proteomes" id="UP000001940"/>
    </source>
</evidence>
<protein>
    <submittedName>
        <fullName evidence="1">HTH_17 domain-containing protein</fullName>
    </submittedName>
</protein>
<dbReference type="GeneID" id="3896859"/>
<dbReference type="KEGG" id="cel:CELE_Y45G5AM.4"/>
<dbReference type="SMR" id="Q4R151"/>
<dbReference type="Proteomes" id="UP000001940">
    <property type="component" value="Chromosome V"/>
</dbReference>
<organism evidence="1 2">
    <name type="scientific">Caenorhabditis elegans</name>
    <dbReference type="NCBI Taxonomy" id="6239"/>
    <lineage>
        <taxon>Eukaryota</taxon>
        <taxon>Metazoa</taxon>
        <taxon>Ecdysozoa</taxon>
        <taxon>Nematoda</taxon>
        <taxon>Chromadorea</taxon>
        <taxon>Rhabditida</taxon>
        <taxon>Rhabditina</taxon>
        <taxon>Rhabditomorpha</taxon>
        <taxon>Rhabditoidea</taxon>
        <taxon>Rhabditidae</taxon>
        <taxon>Peloderinae</taxon>
        <taxon>Caenorhabditis</taxon>
    </lineage>
</organism>
<dbReference type="eggNOG" id="ENOG502TI5G">
    <property type="taxonomic scope" value="Eukaryota"/>
</dbReference>